<feature type="region of interest" description="Disordered" evidence="1">
    <location>
        <begin position="1"/>
        <end position="48"/>
    </location>
</feature>
<sequence>MGSEDESTDENQSSGDELAEGANDTAKPDEESSEPAEESGTEEGDTTSIATLKKHVTRRRVFGGIALVVLIVLLALMVVVPSSLLALVYSSSAEFEAQPATAQADNFTAGEYEQVGQDELVVEEQRAVLGQTKTVVTTNYVTDYERSIEVQRESFDGAVFTLVSTPAIEVVGNPLNPLAGMSHQELLSEFGDELEGDYAGLDDLQKAEEHDGVVQGKQTTISQFATTVERDGEEITVYLYVGTVRSGGDIVVAVGGHPAPFAQERASIFELMAGVEHPSE</sequence>
<dbReference type="RefSeq" id="WP_267635896.1">
    <property type="nucleotide sequence ID" value="NZ_JAODIY010000001.1"/>
</dbReference>
<keyword evidence="2" id="KW-1133">Transmembrane helix</keyword>
<evidence type="ECO:0000256" key="2">
    <source>
        <dbReference type="SAM" id="Phobius"/>
    </source>
</evidence>
<dbReference type="Proteomes" id="UP001596414">
    <property type="component" value="Unassembled WGS sequence"/>
</dbReference>
<dbReference type="Pfam" id="PF20127">
    <property type="entry name" value="DUF6517"/>
    <property type="match status" value="1"/>
</dbReference>
<evidence type="ECO:0000313" key="4">
    <source>
        <dbReference type="Proteomes" id="UP001596414"/>
    </source>
</evidence>
<evidence type="ECO:0000256" key="1">
    <source>
        <dbReference type="SAM" id="MobiDB-lite"/>
    </source>
</evidence>
<proteinExistence type="predicted"/>
<dbReference type="InterPro" id="IPR045396">
    <property type="entry name" value="DUF6517"/>
</dbReference>
<organism evidence="3 4">
    <name type="scientific">Halovenus rubra</name>
    <dbReference type="NCBI Taxonomy" id="869890"/>
    <lineage>
        <taxon>Archaea</taxon>
        <taxon>Methanobacteriati</taxon>
        <taxon>Methanobacteriota</taxon>
        <taxon>Stenosarchaea group</taxon>
        <taxon>Halobacteria</taxon>
        <taxon>Halobacteriales</taxon>
        <taxon>Haloarculaceae</taxon>
        <taxon>Halovenus</taxon>
    </lineage>
</organism>
<comment type="caution">
    <text evidence="3">The sequence shown here is derived from an EMBL/GenBank/DDBJ whole genome shotgun (WGS) entry which is preliminary data.</text>
</comment>
<feature type="transmembrane region" description="Helical" evidence="2">
    <location>
        <begin position="61"/>
        <end position="89"/>
    </location>
</feature>
<accession>A0ABD5X8U7</accession>
<feature type="compositionally biased region" description="Acidic residues" evidence="1">
    <location>
        <begin position="31"/>
        <end position="45"/>
    </location>
</feature>
<keyword evidence="2" id="KW-0812">Transmembrane</keyword>
<dbReference type="AlphaFoldDB" id="A0ABD5X8U7"/>
<dbReference type="EMBL" id="JBHSZQ010000020">
    <property type="protein sequence ID" value="MFC7126342.1"/>
    <property type="molecule type" value="Genomic_DNA"/>
</dbReference>
<gene>
    <name evidence="3" type="ORF">ACFQJ7_09890</name>
</gene>
<protein>
    <submittedName>
        <fullName evidence="3">DUF6517 family protein</fullName>
    </submittedName>
</protein>
<reference evidence="3 4" key="1">
    <citation type="journal article" date="2014" name="Int. J. Syst. Evol. Microbiol.">
        <title>Complete genome sequence of Corynebacterium casei LMG S-19264T (=DSM 44701T), isolated from a smear-ripened cheese.</title>
        <authorList>
            <consortium name="US DOE Joint Genome Institute (JGI-PGF)"/>
            <person name="Walter F."/>
            <person name="Albersmeier A."/>
            <person name="Kalinowski J."/>
            <person name="Ruckert C."/>
        </authorList>
    </citation>
    <scope>NUCLEOTIDE SEQUENCE [LARGE SCALE GENOMIC DNA]</scope>
    <source>
        <strain evidence="3 4">CGMCC 4.7215</strain>
    </source>
</reference>
<name>A0ABD5X8U7_9EURY</name>
<evidence type="ECO:0000313" key="3">
    <source>
        <dbReference type="EMBL" id="MFC7126342.1"/>
    </source>
</evidence>
<keyword evidence="2" id="KW-0472">Membrane</keyword>